<dbReference type="EMBL" id="JASORJ010000183">
    <property type="protein sequence ID" value="MDK7357967.1"/>
    <property type="molecule type" value="Genomic_DNA"/>
</dbReference>
<proteinExistence type="predicted"/>
<dbReference type="Gene3D" id="3.30.465.10">
    <property type="match status" value="1"/>
</dbReference>
<evidence type="ECO:0000313" key="1">
    <source>
        <dbReference type="EMBL" id="MDK7357967.1"/>
    </source>
</evidence>
<dbReference type="GO" id="GO:0050660">
    <property type="term" value="F:flavin adenine dinucleotide binding"/>
    <property type="evidence" value="ECO:0007669"/>
    <property type="project" value="InterPro"/>
</dbReference>
<gene>
    <name evidence="1" type="ORF">QP520_10105</name>
</gene>
<comment type="caution">
    <text evidence="1">The sequence shown here is derived from an EMBL/GenBank/DDBJ whole genome shotgun (WGS) entry which is preliminary data.</text>
</comment>
<dbReference type="AlphaFoldDB" id="A0AAJ1QBG3"/>
<feature type="non-terminal residue" evidence="1">
    <location>
        <position position="1"/>
    </location>
</feature>
<protein>
    <recommendedName>
        <fullName evidence="3">D-lactate dehydrogenase</fullName>
    </recommendedName>
</protein>
<name>A0AAJ1QBG3_9FIRM</name>
<sequence length="76" mass="8326">NSGGALVRRGPAYTELTLYAQVLDDGTLQLVNHLGINLGDTPEEILNRLEQGKYSVADIINDPERKASDPRYADDV</sequence>
<dbReference type="Proteomes" id="UP001236274">
    <property type="component" value="Unassembled WGS sequence"/>
</dbReference>
<dbReference type="InterPro" id="IPR016169">
    <property type="entry name" value="FAD-bd_PCMH_sub2"/>
</dbReference>
<accession>A0AAJ1QBG3</accession>
<evidence type="ECO:0008006" key="3">
    <source>
        <dbReference type="Google" id="ProtNLM"/>
    </source>
</evidence>
<evidence type="ECO:0000313" key="2">
    <source>
        <dbReference type="Proteomes" id="UP001236274"/>
    </source>
</evidence>
<reference evidence="1" key="1">
    <citation type="submission" date="2023-05" db="EMBL/GenBank/DDBJ databases">
        <title>Cataloging the Phylogenetic Diversity of Human Bladder Bacteria.</title>
        <authorList>
            <person name="Du J."/>
        </authorList>
    </citation>
    <scope>NUCLEOTIDE SEQUENCE</scope>
    <source>
        <strain evidence="1">UMB10101</strain>
    </source>
</reference>
<organism evidence="1 2">
    <name type="scientific">Veillonella atypica</name>
    <dbReference type="NCBI Taxonomy" id="39777"/>
    <lineage>
        <taxon>Bacteria</taxon>
        <taxon>Bacillati</taxon>
        <taxon>Bacillota</taxon>
        <taxon>Negativicutes</taxon>
        <taxon>Veillonellales</taxon>
        <taxon>Veillonellaceae</taxon>
        <taxon>Veillonella</taxon>
    </lineage>
</organism>
<dbReference type="InterPro" id="IPR036318">
    <property type="entry name" value="FAD-bd_PCMH-like_sf"/>
</dbReference>
<feature type="non-terminal residue" evidence="1">
    <location>
        <position position="76"/>
    </location>
</feature>
<dbReference type="SUPFAM" id="SSF56176">
    <property type="entry name" value="FAD-binding/transporter-associated domain-like"/>
    <property type="match status" value="1"/>
</dbReference>